<evidence type="ECO:0000256" key="5">
    <source>
        <dbReference type="ARBA" id="ARBA00022763"/>
    </source>
</evidence>
<dbReference type="Pfam" id="PF01653">
    <property type="entry name" value="DNA_ligase_aden"/>
    <property type="match status" value="1"/>
</dbReference>
<dbReference type="EMBL" id="CAJPVI010000003">
    <property type="protein sequence ID" value="CAG2134117.1"/>
    <property type="molecule type" value="Genomic_DNA"/>
</dbReference>
<comment type="caution">
    <text evidence="16">The sequence shown here is derived from an EMBL/GenBank/DDBJ whole genome shotgun (WGS) entry which is preliminary data.</text>
</comment>
<feature type="binding site" evidence="12">
    <location>
        <position position="346"/>
    </location>
    <ligand>
        <name>NAD(+)</name>
        <dbReference type="ChEBI" id="CHEBI:57540"/>
    </ligand>
</feature>
<gene>
    <name evidence="12 16" type="primary">ligA</name>
    <name evidence="16" type="ORF">LMG26411_00929</name>
</gene>
<evidence type="ECO:0000256" key="10">
    <source>
        <dbReference type="ARBA" id="ARBA00023211"/>
    </source>
</evidence>
<dbReference type="PROSITE" id="PS50172">
    <property type="entry name" value="BRCT"/>
    <property type="match status" value="1"/>
</dbReference>
<dbReference type="InterPro" id="IPR004149">
    <property type="entry name" value="Znf_DNAligase_C4"/>
</dbReference>
<comment type="similarity">
    <text evidence="12">Belongs to the NAD-dependent DNA ligase family. LigA subfamily.</text>
</comment>
<keyword evidence="7 12" id="KW-0460">Magnesium</keyword>
<dbReference type="NCBIfam" id="TIGR00575">
    <property type="entry name" value="dnlj"/>
    <property type="match status" value="1"/>
</dbReference>
<keyword evidence="6 12" id="KW-0862">Zinc</keyword>
<dbReference type="InterPro" id="IPR036420">
    <property type="entry name" value="BRCT_dom_sf"/>
</dbReference>
<sequence>MNATHRGAQADASAPVGGLPPAAAAERVQWLRDELDRHNYQYYVLDAPTIPDAEYDALFTELQALEAEHPELLTPDSPTQRVGGAPLSAFDTVRHRVPMLSLNNGFADEDVAGFDRRCAQGLGRSAAAGGEQDLFSAADAVEYACELKFDGLAMSLRYEDGRLVQAATRGDGETGEDVTVNVRTIKAIPLKLRGTAPAVLEVRGEVFMYRRDFDKLNARQAEAGEKTFVNPRNAAAGSLRQLDPRITAKRPLSFFAYGLGELQGIERPATHSAMLDGFATMGLPVCNERAVVKGAQGLLDFYRKVGEKRDQLPYDIDGVVYKVNALAEQEQLGFVSRAPRFALAHKFPAQEMTTIVEDIEVQVGRTGAITPVARLQPVFVGGVTVTNATLHNEDEVRRKDVHIGDTVIVRRAGDVIPEVVAVVLERRPDDARAFVMPTACPVCGSHIERLEDEAIARCTGGLICAAQRKQALLHFAQRRAMDIEGLGDKVVEQLVDQGIVRTPADLYKLGVAKLAALDRMADKSAGNLVAAIEASRSTTFNRFIFSLGIRHVGEATAKDLARHFGKLDGLMVADEAALLEVNDVGPVVAQSIVNFFGEPHNVEVIEQLRAAGVHWAESEPVARAPAPLAGKTFVLTGTLPSLSREAAKEMLEGAGAKVAGSVSKKTDYVVAGAEAGSKLDKAEALGVPVLDEAGMLALLESAGAGQPGEQS</sequence>
<comment type="catalytic activity">
    <reaction evidence="11 12 13">
        <text>NAD(+) + (deoxyribonucleotide)n-3'-hydroxyl + 5'-phospho-(deoxyribonucleotide)m = (deoxyribonucleotide)n+m + AMP + beta-nicotinamide D-nucleotide.</text>
        <dbReference type="EC" id="6.5.1.2"/>
    </reaction>
</comment>
<dbReference type="GO" id="GO:0003911">
    <property type="term" value="F:DNA ligase (NAD+) activity"/>
    <property type="evidence" value="ECO:0007669"/>
    <property type="project" value="UniProtKB-EC"/>
</dbReference>
<feature type="binding site" evidence="12">
    <location>
        <position position="169"/>
    </location>
    <ligand>
        <name>NAD(+)</name>
        <dbReference type="ChEBI" id="CHEBI:57540"/>
    </ligand>
</feature>
<keyword evidence="4 12" id="KW-0479">Metal-binding</keyword>
<reference evidence="16 17" key="1">
    <citation type="submission" date="2021-03" db="EMBL/GenBank/DDBJ databases">
        <authorList>
            <person name="Peeters C."/>
        </authorList>
    </citation>
    <scope>NUCLEOTIDE SEQUENCE [LARGE SCALE GENOMIC DNA]</scope>
    <source>
        <strain evidence="16 17">LMG 26411</strain>
    </source>
</reference>
<comment type="cofactor">
    <cofactor evidence="12">
        <name>Mg(2+)</name>
        <dbReference type="ChEBI" id="CHEBI:18420"/>
    </cofactor>
    <cofactor evidence="12">
        <name>Mn(2+)</name>
        <dbReference type="ChEBI" id="CHEBI:29035"/>
    </cofactor>
</comment>
<evidence type="ECO:0000256" key="14">
    <source>
        <dbReference type="SAM" id="MobiDB-lite"/>
    </source>
</evidence>
<dbReference type="InterPro" id="IPR001679">
    <property type="entry name" value="DNA_ligase"/>
</dbReference>
<dbReference type="CDD" id="cd17748">
    <property type="entry name" value="BRCT_DNA_ligase_like"/>
    <property type="match status" value="1"/>
</dbReference>
<dbReference type="SUPFAM" id="SSF56091">
    <property type="entry name" value="DNA ligase/mRNA capping enzyme, catalytic domain"/>
    <property type="match status" value="1"/>
</dbReference>
<comment type="caution">
    <text evidence="12">Lacks conserved residue(s) required for the propagation of feature annotation.</text>
</comment>
<organism evidence="16 17">
    <name type="scientific">Cupriavidus numazuensis</name>
    <dbReference type="NCBI Taxonomy" id="221992"/>
    <lineage>
        <taxon>Bacteria</taxon>
        <taxon>Pseudomonadati</taxon>
        <taxon>Pseudomonadota</taxon>
        <taxon>Betaproteobacteria</taxon>
        <taxon>Burkholderiales</taxon>
        <taxon>Burkholderiaceae</taxon>
        <taxon>Cupriavidus</taxon>
    </lineage>
</organism>
<dbReference type="InterPro" id="IPR004150">
    <property type="entry name" value="NAD_DNA_ligase_OB"/>
</dbReference>
<keyword evidence="5 12" id="KW-0227">DNA damage</keyword>
<evidence type="ECO:0000256" key="3">
    <source>
        <dbReference type="ARBA" id="ARBA00022705"/>
    </source>
</evidence>
<dbReference type="Pfam" id="PF14520">
    <property type="entry name" value="HHH_5"/>
    <property type="match status" value="1"/>
</dbReference>
<dbReference type="PROSITE" id="PS01055">
    <property type="entry name" value="DNA_LIGASE_N1"/>
    <property type="match status" value="1"/>
</dbReference>
<dbReference type="SMART" id="SM00292">
    <property type="entry name" value="BRCT"/>
    <property type="match status" value="1"/>
</dbReference>
<keyword evidence="8 12" id="KW-0520">NAD</keyword>
<feature type="binding site" evidence="12">
    <location>
        <position position="205"/>
    </location>
    <ligand>
        <name>NAD(+)</name>
        <dbReference type="ChEBI" id="CHEBI:57540"/>
    </ligand>
</feature>
<dbReference type="SMART" id="SM00532">
    <property type="entry name" value="LIGANc"/>
    <property type="match status" value="1"/>
</dbReference>
<dbReference type="SUPFAM" id="SSF50249">
    <property type="entry name" value="Nucleic acid-binding proteins"/>
    <property type="match status" value="1"/>
</dbReference>
<evidence type="ECO:0000256" key="9">
    <source>
        <dbReference type="ARBA" id="ARBA00023204"/>
    </source>
</evidence>
<dbReference type="Pfam" id="PF12826">
    <property type="entry name" value="HHH_2"/>
    <property type="match status" value="1"/>
</dbReference>
<dbReference type="Gene3D" id="3.40.50.10190">
    <property type="entry name" value="BRCT domain"/>
    <property type="match status" value="1"/>
</dbReference>
<feature type="binding site" evidence="12">
    <location>
        <position position="440"/>
    </location>
    <ligand>
        <name>Zn(2+)</name>
        <dbReference type="ChEBI" id="CHEBI:29105"/>
    </ligand>
</feature>
<dbReference type="InterPro" id="IPR003583">
    <property type="entry name" value="Hlx-hairpin-Hlx_DNA-bd_motif"/>
</dbReference>
<dbReference type="SMART" id="SM00278">
    <property type="entry name" value="HhH1"/>
    <property type="match status" value="4"/>
</dbReference>
<dbReference type="Gene3D" id="6.20.10.30">
    <property type="match status" value="1"/>
</dbReference>
<proteinExistence type="inferred from homology"/>
<keyword evidence="17" id="KW-1185">Reference proteome</keyword>
<feature type="binding site" evidence="12">
    <location>
        <position position="146"/>
    </location>
    <ligand>
        <name>NAD(+)</name>
        <dbReference type="ChEBI" id="CHEBI:57540"/>
    </ligand>
</feature>
<dbReference type="CDD" id="cd00114">
    <property type="entry name" value="LIGANc"/>
    <property type="match status" value="1"/>
</dbReference>
<evidence type="ECO:0000256" key="7">
    <source>
        <dbReference type="ARBA" id="ARBA00022842"/>
    </source>
</evidence>
<feature type="binding site" evidence="12">
    <location>
        <begin position="52"/>
        <end position="56"/>
    </location>
    <ligand>
        <name>NAD(+)</name>
        <dbReference type="ChEBI" id="CHEBI:57540"/>
    </ligand>
</feature>
<dbReference type="NCBIfam" id="NF005932">
    <property type="entry name" value="PRK07956.1"/>
    <property type="match status" value="1"/>
</dbReference>
<dbReference type="Gene3D" id="3.30.470.30">
    <property type="entry name" value="DNA ligase/mRNA capping enzyme"/>
    <property type="match status" value="1"/>
</dbReference>
<keyword evidence="2 12" id="KW-0436">Ligase</keyword>
<dbReference type="InterPro" id="IPR012340">
    <property type="entry name" value="NA-bd_OB-fold"/>
</dbReference>
<keyword evidence="10 12" id="KW-0464">Manganese</keyword>
<evidence type="ECO:0000256" key="13">
    <source>
        <dbReference type="RuleBase" id="RU000618"/>
    </source>
</evidence>
<dbReference type="Pfam" id="PF03119">
    <property type="entry name" value="DNA_ligase_ZBD"/>
    <property type="match status" value="1"/>
</dbReference>
<evidence type="ECO:0000313" key="16">
    <source>
        <dbReference type="EMBL" id="CAG2134117.1"/>
    </source>
</evidence>
<evidence type="ECO:0000256" key="8">
    <source>
        <dbReference type="ARBA" id="ARBA00023027"/>
    </source>
</evidence>
<name>A0ABM8TC34_9BURK</name>
<dbReference type="PIRSF" id="PIRSF001604">
    <property type="entry name" value="LigA"/>
    <property type="match status" value="1"/>
</dbReference>
<feature type="active site" description="N6-AMP-lysine intermediate" evidence="12">
    <location>
        <position position="148"/>
    </location>
</feature>
<evidence type="ECO:0000256" key="11">
    <source>
        <dbReference type="ARBA" id="ARBA00034005"/>
    </source>
</evidence>
<comment type="function">
    <text evidence="1 12">DNA ligase that catalyzes the formation of phosphodiester linkages between 5'-phosphoryl and 3'-hydroxyl groups in double-stranded DNA using NAD as a coenzyme and as the energy source for the reaction. It is essential for DNA replication and repair of damaged DNA.</text>
</comment>
<dbReference type="SUPFAM" id="SSF52113">
    <property type="entry name" value="BRCT domain"/>
    <property type="match status" value="1"/>
</dbReference>
<feature type="domain" description="BRCT" evidence="15">
    <location>
        <begin position="623"/>
        <end position="701"/>
    </location>
</feature>
<dbReference type="InterPro" id="IPR033136">
    <property type="entry name" value="DNA_ligase_CS"/>
</dbReference>
<feature type="binding site" evidence="12">
    <location>
        <position position="464"/>
    </location>
    <ligand>
        <name>Zn(2+)</name>
        <dbReference type="ChEBI" id="CHEBI:29105"/>
    </ligand>
</feature>
<dbReference type="Pfam" id="PF03120">
    <property type="entry name" value="OB_DNA_ligase"/>
    <property type="match status" value="1"/>
</dbReference>
<dbReference type="InterPro" id="IPR001357">
    <property type="entry name" value="BRCT_dom"/>
</dbReference>
<dbReference type="Proteomes" id="UP000672657">
    <property type="component" value="Unassembled WGS sequence"/>
</dbReference>
<dbReference type="SUPFAM" id="SSF47781">
    <property type="entry name" value="RuvA domain 2-like"/>
    <property type="match status" value="1"/>
</dbReference>
<dbReference type="InterPro" id="IPR013839">
    <property type="entry name" value="DNAligase_adenylation"/>
</dbReference>
<evidence type="ECO:0000256" key="4">
    <source>
        <dbReference type="ARBA" id="ARBA00022723"/>
    </source>
</evidence>
<protein>
    <recommendedName>
        <fullName evidence="12 13">DNA ligase</fullName>
        <ecNumber evidence="12 13">6.5.1.2</ecNumber>
    </recommendedName>
    <alternativeName>
        <fullName evidence="12">Polydeoxyribonucleotide synthase [NAD(+)]</fullName>
    </alternativeName>
</protein>
<dbReference type="InterPro" id="IPR018239">
    <property type="entry name" value="DNA_ligase_AS"/>
</dbReference>
<dbReference type="Gene3D" id="1.10.150.20">
    <property type="entry name" value="5' to 3' exonuclease, C-terminal subdomain"/>
    <property type="match status" value="2"/>
</dbReference>
<dbReference type="Gene3D" id="2.40.50.140">
    <property type="entry name" value="Nucleic acid-binding proteins"/>
    <property type="match status" value="1"/>
</dbReference>
<accession>A0ABM8TC34</accession>
<dbReference type="InterPro" id="IPR013840">
    <property type="entry name" value="DNAligase_N"/>
</dbReference>
<feature type="binding site" evidence="12">
    <location>
        <begin position="101"/>
        <end position="102"/>
    </location>
    <ligand>
        <name>NAD(+)</name>
        <dbReference type="ChEBI" id="CHEBI:57540"/>
    </ligand>
</feature>
<dbReference type="Pfam" id="PF00533">
    <property type="entry name" value="BRCT"/>
    <property type="match status" value="1"/>
</dbReference>
<dbReference type="EC" id="6.5.1.2" evidence="12 13"/>
<feature type="binding site" evidence="12">
    <location>
        <position position="443"/>
    </location>
    <ligand>
        <name>Zn(2+)</name>
        <dbReference type="ChEBI" id="CHEBI:29105"/>
    </ligand>
</feature>
<dbReference type="PANTHER" id="PTHR23389">
    <property type="entry name" value="CHROMOSOME TRANSMISSION FIDELITY FACTOR 18"/>
    <property type="match status" value="1"/>
</dbReference>
<evidence type="ECO:0000259" key="15">
    <source>
        <dbReference type="PROSITE" id="PS50172"/>
    </source>
</evidence>
<keyword evidence="3 12" id="KW-0235">DNA replication</keyword>
<dbReference type="HAMAP" id="MF_01588">
    <property type="entry name" value="DNA_ligase_A"/>
    <property type="match status" value="1"/>
</dbReference>
<evidence type="ECO:0000256" key="2">
    <source>
        <dbReference type="ARBA" id="ARBA00022598"/>
    </source>
</evidence>
<evidence type="ECO:0000256" key="1">
    <source>
        <dbReference type="ARBA" id="ARBA00004067"/>
    </source>
</evidence>
<evidence type="ECO:0000256" key="6">
    <source>
        <dbReference type="ARBA" id="ARBA00022833"/>
    </source>
</evidence>
<dbReference type="PANTHER" id="PTHR23389:SF9">
    <property type="entry name" value="DNA LIGASE"/>
    <property type="match status" value="1"/>
</dbReference>
<keyword evidence="9 12" id="KW-0234">DNA repair</keyword>
<evidence type="ECO:0000256" key="12">
    <source>
        <dbReference type="HAMAP-Rule" id="MF_01588"/>
    </source>
</evidence>
<feature type="region of interest" description="Disordered" evidence="14">
    <location>
        <begin position="1"/>
        <end position="20"/>
    </location>
</feature>
<feature type="binding site" evidence="12">
    <location>
        <position position="322"/>
    </location>
    <ligand>
        <name>NAD(+)</name>
        <dbReference type="ChEBI" id="CHEBI:57540"/>
    </ligand>
</feature>
<dbReference type="Gene3D" id="1.10.287.610">
    <property type="entry name" value="Helix hairpin bin"/>
    <property type="match status" value="1"/>
</dbReference>
<dbReference type="InterPro" id="IPR041663">
    <property type="entry name" value="DisA/LigA_HHH"/>
</dbReference>
<dbReference type="RefSeq" id="WP_211952130.1">
    <property type="nucleotide sequence ID" value="NZ_CAJPVI010000003.1"/>
</dbReference>
<dbReference type="PROSITE" id="PS01056">
    <property type="entry name" value="DNA_LIGASE_N2"/>
    <property type="match status" value="1"/>
</dbReference>
<evidence type="ECO:0000313" key="17">
    <source>
        <dbReference type="Proteomes" id="UP000672657"/>
    </source>
</evidence>
<dbReference type="InterPro" id="IPR010994">
    <property type="entry name" value="RuvA_2-like"/>
</dbReference>